<dbReference type="InterPro" id="IPR007577">
    <property type="entry name" value="GlycoTrfase_DXD_sugar-bd_CS"/>
</dbReference>
<evidence type="ECO:0000313" key="4">
    <source>
        <dbReference type="Proteomes" id="UP000077202"/>
    </source>
</evidence>
<dbReference type="SUPFAM" id="SSF53448">
    <property type="entry name" value="Nucleotide-diphospho-sugar transferases"/>
    <property type="match status" value="1"/>
</dbReference>
<dbReference type="Gene3D" id="3.90.550.20">
    <property type="match status" value="1"/>
</dbReference>
<feature type="domain" description="Alpha 1,4-glycosyltransferase" evidence="2">
    <location>
        <begin position="327"/>
        <end position="453"/>
    </location>
</feature>
<dbReference type="Proteomes" id="UP000077202">
    <property type="component" value="Unassembled WGS sequence"/>
</dbReference>
<dbReference type="PANTHER" id="PTHR46781:SF5">
    <property type="entry name" value="ALPHA 1,4-GLYCOSYLTRANSFERASE FAMILY PROTEIN"/>
    <property type="match status" value="1"/>
</dbReference>
<dbReference type="InterPro" id="IPR044789">
    <property type="entry name" value="Put_A1-4-GlycosylTfrase_plant"/>
</dbReference>
<feature type="region of interest" description="Disordered" evidence="1">
    <location>
        <begin position="122"/>
        <end position="164"/>
    </location>
</feature>
<dbReference type="EMBL" id="LVLJ01000678">
    <property type="protein sequence ID" value="OAE33222.1"/>
    <property type="molecule type" value="Genomic_DNA"/>
</dbReference>
<dbReference type="AlphaFoldDB" id="A0A176WLN6"/>
<dbReference type="Pfam" id="PF04572">
    <property type="entry name" value="Gb3_synth"/>
    <property type="match status" value="1"/>
</dbReference>
<comment type="caution">
    <text evidence="3">The sequence shown here is derived from an EMBL/GenBank/DDBJ whole genome shotgun (WGS) entry which is preliminary data.</text>
</comment>
<keyword evidence="4" id="KW-1185">Reference proteome</keyword>
<organism evidence="3 4">
    <name type="scientific">Marchantia polymorpha subsp. ruderalis</name>
    <dbReference type="NCBI Taxonomy" id="1480154"/>
    <lineage>
        <taxon>Eukaryota</taxon>
        <taxon>Viridiplantae</taxon>
        <taxon>Streptophyta</taxon>
        <taxon>Embryophyta</taxon>
        <taxon>Marchantiophyta</taxon>
        <taxon>Marchantiopsida</taxon>
        <taxon>Marchantiidae</taxon>
        <taxon>Marchantiales</taxon>
        <taxon>Marchantiaceae</taxon>
        <taxon>Marchantia</taxon>
    </lineage>
</organism>
<evidence type="ECO:0000313" key="3">
    <source>
        <dbReference type="EMBL" id="OAE33222.1"/>
    </source>
</evidence>
<dbReference type="PANTHER" id="PTHR46781">
    <property type="entry name" value="ALPHA 1,4-GLYCOSYLTRANSFERASE FAMILY PROTEIN"/>
    <property type="match status" value="1"/>
</dbReference>
<protein>
    <recommendedName>
        <fullName evidence="2">Alpha 1,4-glycosyltransferase domain-containing protein</fullName>
    </recommendedName>
</protein>
<evidence type="ECO:0000259" key="2">
    <source>
        <dbReference type="Pfam" id="PF04572"/>
    </source>
</evidence>
<dbReference type="InterPro" id="IPR007652">
    <property type="entry name" value="A1-4-GlycosylTfrase_dom"/>
</dbReference>
<sequence>MRRSLFLGMVAGAIAFLCMRSLFAFNTEGSVFILRRPGPSDSAMDQLGYYLWPRRSEGFQEEGDLDGVPLTGLFNFTVKQRREWMVLNLAKFQILQSDTKSAAFPKRVENFFQGFGAQDDLDGDGALNEEMSDSTTEQQQDQETDPETTMHADGGGAAAAAGNGTRTPEYECEIRVFTIWIWPVSQFGPREQLSLESLFKTHPMACLVILSRSLDGEEGEQVLQPFLDQGLKLLAVTPDIPLLFQGTPAAGWYEKLIKGMLDPGHISLSKNLSNLMRLVALFKYGGVYLDSDVVVLRNFSSLGNVIGSQQSDAHGNWTVLNNAVMKFARGHPLMAECISEFAHTFDGNRWGHNGPYLVTRVVKRVRKRFPLLGPWQCDVLPPLAFYPVDWIHIRSYFLAPRSHSDKLRHLATIHQLQTNSYTLHLWNKETRGFAVQNGSILDTIFRDRCLLCEETTLSAALASQESKTPGRGSDLHLDTNSTTVAAAAAVQIPSPKHDWKTDV</sequence>
<proteinExistence type="predicted"/>
<accession>A0A176WLN6</accession>
<name>A0A176WLN6_MARPO</name>
<gene>
    <name evidence="3" type="ORF">AXG93_3105s1300</name>
</gene>
<dbReference type="Pfam" id="PF04488">
    <property type="entry name" value="Gly_transf_sug"/>
    <property type="match status" value="1"/>
</dbReference>
<evidence type="ECO:0000256" key="1">
    <source>
        <dbReference type="SAM" id="MobiDB-lite"/>
    </source>
</evidence>
<reference evidence="3" key="1">
    <citation type="submission" date="2016-03" db="EMBL/GenBank/DDBJ databases">
        <title>Mechanisms controlling the formation of the plant cell surface in tip-growing cells are functionally conserved among land plants.</title>
        <authorList>
            <person name="Honkanen S."/>
            <person name="Jones V.A."/>
            <person name="Morieri G."/>
            <person name="Champion C."/>
            <person name="Hetherington A.J."/>
            <person name="Kelly S."/>
            <person name="Saint-Marcoux D."/>
            <person name="Proust H."/>
            <person name="Prescott H."/>
            <person name="Dolan L."/>
        </authorList>
    </citation>
    <scope>NUCLEOTIDE SEQUENCE [LARGE SCALE GENOMIC DNA]</scope>
    <source>
        <tissue evidence="3">Whole gametophyte</tissue>
    </source>
</reference>
<dbReference type="InterPro" id="IPR029044">
    <property type="entry name" value="Nucleotide-diphossugar_trans"/>
</dbReference>